<dbReference type="InterPro" id="IPR051327">
    <property type="entry name" value="MATE_MepA_subfamily"/>
</dbReference>
<evidence type="ECO:0000313" key="8">
    <source>
        <dbReference type="EMBL" id="SFI46806.1"/>
    </source>
</evidence>
<feature type="transmembrane region" description="Helical" evidence="7">
    <location>
        <begin position="126"/>
        <end position="148"/>
    </location>
</feature>
<dbReference type="PANTHER" id="PTHR43823:SF3">
    <property type="entry name" value="MULTIDRUG EXPORT PROTEIN MEPA"/>
    <property type="match status" value="1"/>
</dbReference>
<evidence type="ECO:0000256" key="7">
    <source>
        <dbReference type="SAM" id="Phobius"/>
    </source>
</evidence>
<feature type="transmembrane region" description="Helical" evidence="7">
    <location>
        <begin position="14"/>
        <end position="34"/>
    </location>
</feature>
<evidence type="ECO:0000256" key="5">
    <source>
        <dbReference type="ARBA" id="ARBA00022989"/>
    </source>
</evidence>
<name>A0A1I3IFU6_SELRU</name>
<gene>
    <name evidence="8" type="ORF">SAMN04487861_1482</name>
</gene>
<evidence type="ECO:0000256" key="2">
    <source>
        <dbReference type="ARBA" id="ARBA00022448"/>
    </source>
</evidence>
<feature type="transmembrane region" description="Helical" evidence="7">
    <location>
        <begin position="234"/>
        <end position="258"/>
    </location>
</feature>
<dbReference type="EMBL" id="FOQK01000048">
    <property type="protein sequence ID" value="SFI46806.1"/>
    <property type="molecule type" value="Genomic_DNA"/>
</dbReference>
<dbReference type="RefSeq" id="WP_075445871.1">
    <property type="nucleotide sequence ID" value="NZ_FOQK01000048.1"/>
</dbReference>
<dbReference type="AlphaFoldDB" id="A0A1I3IFU6"/>
<keyword evidence="3" id="KW-1003">Cell membrane</keyword>
<comment type="subcellular location">
    <subcellularLocation>
        <location evidence="1">Cell membrane</location>
        <topology evidence="1">Multi-pass membrane protein</topology>
    </subcellularLocation>
</comment>
<dbReference type="PANTHER" id="PTHR43823">
    <property type="entry name" value="SPORULATION PROTEIN YKVU"/>
    <property type="match status" value="1"/>
</dbReference>
<accession>A0A1I3IFU6</accession>
<organism evidence="8 9">
    <name type="scientific">Selenomonas ruminantium</name>
    <dbReference type="NCBI Taxonomy" id="971"/>
    <lineage>
        <taxon>Bacteria</taxon>
        <taxon>Bacillati</taxon>
        <taxon>Bacillota</taxon>
        <taxon>Negativicutes</taxon>
        <taxon>Selenomonadales</taxon>
        <taxon>Selenomonadaceae</taxon>
        <taxon>Selenomonas</taxon>
    </lineage>
</organism>
<dbReference type="InterPro" id="IPR048279">
    <property type="entry name" value="MdtK-like"/>
</dbReference>
<dbReference type="GO" id="GO:0015297">
    <property type="term" value="F:antiporter activity"/>
    <property type="evidence" value="ECO:0007669"/>
    <property type="project" value="InterPro"/>
</dbReference>
<dbReference type="InterPro" id="IPR002528">
    <property type="entry name" value="MATE_fam"/>
</dbReference>
<keyword evidence="4 7" id="KW-0812">Transmembrane</keyword>
<sequence length="446" mass="48376">MNAELFIRLPPRKLFFRCAIPAAVTSVAGALYAVVDGMFVGRFIGEDALAAISITMPVILMVEAIANMIATGASVHIAIHLGKKDHATAARLFSFAVKFILALSCLTGLLGYFFAHPFVMLLAPGASAHVIALSVTYLQIYALFAPLIPIYFATDNFLRDCGQQHTSMIVNIATQLLNVVLDFVLIVVLGQGIAGAAIGSCLALALGSLYTLACFRGQRLDLYYTRENIPLQKFIRLILNGSSEFFSNIAASVMNLILNIFLLKYGETTAVAAFSIVMYIDSMLGMLNFGICEALQPAISYCYGAGRIIRMKLIFHIIRLAMMAIAAASFLLMLLAGPYAVSLFIRPEDTELAAVSLTAITIFAFSYLPGWIDMCYSSYFTALDRPILSLLVSLCGTLLFPLAFLLLFSTLWGLIGIWLMVPAAALASSLLTLLLAKNIRLPKVPM</sequence>
<dbReference type="Proteomes" id="UP000183639">
    <property type="component" value="Unassembled WGS sequence"/>
</dbReference>
<feature type="transmembrane region" description="Helical" evidence="7">
    <location>
        <begin position="54"/>
        <end position="80"/>
    </location>
</feature>
<protein>
    <submittedName>
        <fullName evidence="8">Putative efflux protein, MATE family</fullName>
    </submittedName>
</protein>
<dbReference type="Pfam" id="PF01554">
    <property type="entry name" value="MatE"/>
    <property type="match status" value="2"/>
</dbReference>
<feature type="transmembrane region" description="Helical" evidence="7">
    <location>
        <begin position="388"/>
        <end position="409"/>
    </location>
</feature>
<evidence type="ECO:0000256" key="3">
    <source>
        <dbReference type="ARBA" id="ARBA00022475"/>
    </source>
</evidence>
<keyword evidence="6 7" id="KW-0472">Membrane</keyword>
<feature type="transmembrane region" description="Helical" evidence="7">
    <location>
        <begin position="168"/>
        <end position="187"/>
    </location>
</feature>
<evidence type="ECO:0000313" key="9">
    <source>
        <dbReference type="Proteomes" id="UP000183639"/>
    </source>
</evidence>
<keyword evidence="5 7" id="KW-1133">Transmembrane helix</keyword>
<proteinExistence type="predicted"/>
<keyword evidence="2" id="KW-0813">Transport</keyword>
<reference evidence="8 9" key="1">
    <citation type="submission" date="2016-10" db="EMBL/GenBank/DDBJ databases">
        <authorList>
            <person name="de Groot N.N."/>
        </authorList>
    </citation>
    <scope>NUCLEOTIDE SEQUENCE [LARGE SCALE GENOMIC DNA]</scope>
    <source>
        <strain evidence="8 9">Z108</strain>
    </source>
</reference>
<feature type="transmembrane region" description="Helical" evidence="7">
    <location>
        <begin position="352"/>
        <end position="376"/>
    </location>
</feature>
<feature type="transmembrane region" description="Helical" evidence="7">
    <location>
        <begin position="313"/>
        <end position="340"/>
    </location>
</feature>
<feature type="transmembrane region" description="Helical" evidence="7">
    <location>
        <begin position="270"/>
        <end position="292"/>
    </location>
</feature>
<dbReference type="OrthoDB" id="9811110at2"/>
<feature type="transmembrane region" description="Helical" evidence="7">
    <location>
        <begin position="92"/>
        <end position="114"/>
    </location>
</feature>
<dbReference type="GO" id="GO:0042910">
    <property type="term" value="F:xenobiotic transmembrane transporter activity"/>
    <property type="evidence" value="ECO:0007669"/>
    <property type="project" value="InterPro"/>
</dbReference>
<evidence type="ECO:0000256" key="6">
    <source>
        <dbReference type="ARBA" id="ARBA00023136"/>
    </source>
</evidence>
<feature type="transmembrane region" description="Helical" evidence="7">
    <location>
        <begin position="415"/>
        <end position="436"/>
    </location>
</feature>
<dbReference type="PIRSF" id="PIRSF006603">
    <property type="entry name" value="DinF"/>
    <property type="match status" value="1"/>
</dbReference>
<evidence type="ECO:0000256" key="1">
    <source>
        <dbReference type="ARBA" id="ARBA00004651"/>
    </source>
</evidence>
<dbReference type="GO" id="GO:0005886">
    <property type="term" value="C:plasma membrane"/>
    <property type="evidence" value="ECO:0007669"/>
    <property type="project" value="UniProtKB-SubCell"/>
</dbReference>
<evidence type="ECO:0000256" key="4">
    <source>
        <dbReference type="ARBA" id="ARBA00022692"/>
    </source>
</evidence>
<feature type="transmembrane region" description="Helical" evidence="7">
    <location>
        <begin position="193"/>
        <end position="213"/>
    </location>
</feature>